<evidence type="ECO:0000313" key="1">
    <source>
        <dbReference type="EMBL" id="AWM64079.1"/>
    </source>
</evidence>
<organism evidence="1">
    <name type="scientific">Klebsiella pneumoniae</name>
    <dbReference type="NCBI Taxonomy" id="573"/>
    <lineage>
        <taxon>Bacteria</taxon>
        <taxon>Pseudomonadati</taxon>
        <taxon>Pseudomonadota</taxon>
        <taxon>Gammaproteobacteria</taxon>
        <taxon>Enterobacterales</taxon>
        <taxon>Enterobacteriaceae</taxon>
        <taxon>Klebsiella/Raoultella group</taxon>
        <taxon>Klebsiella</taxon>
        <taxon>Klebsiella pneumoniae complex</taxon>
    </lineage>
</organism>
<keyword evidence="1" id="KW-0614">Plasmid</keyword>
<sequence>MIFVKVSKNLFESCHRVHIKESITLSKFPSIEFHFLDRFPEMVTASTK</sequence>
<name>A0A2U8T1F6_KLEPN</name>
<proteinExistence type="predicted"/>
<dbReference type="AlphaFoldDB" id="A0A2U8T1F6"/>
<dbReference type="EMBL" id="MH263654">
    <property type="protein sequence ID" value="AWM64079.1"/>
    <property type="molecule type" value="Genomic_DNA"/>
</dbReference>
<geneLocation type="plasmid" evidence="1">
    <name>pKPN-QL24</name>
</geneLocation>
<protein>
    <submittedName>
        <fullName evidence="1">Uncharacterized protein</fullName>
    </submittedName>
</protein>
<reference evidence="1" key="1">
    <citation type="submission" date="2018-04" db="EMBL/GenBank/DDBJ databases">
        <title>Outbreak of blaKPC-2 Positive Klebsiella pneumoniae ST11 in a neonate Unit in China.</title>
        <authorList>
            <person name="Dong D."/>
            <person name="Jia N."/>
            <person name="Zhang H."/>
            <person name="Zhao H."/>
            <person name="Liu Z."/>
            <person name="Zhu Y."/>
        </authorList>
    </citation>
    <scope>NUCLEOTIDE SEQUENCE</scope>
    <source>
        <strain evidence="1">QL24</strain>
        <plasmid evidence="1">pKPN-QL24</plasmid>
    </source>
</reference>
<accession>A0A2U8T1F6</accession>